<dbReference type="GO" id="GO:0000724">
    <property type="term" value="P:double-strand break repair via homologous recombination"/>
    <property type="evidence" value="ECO:0007669"/>
    <property type="project" value="InterPro"/>
</dbReference>
<dbReference type="GO" id="GO:0016925">
    <property type="term" value="P:protein sumoylation"/>
    <property type="evidence" value="ECO:0007669"/>
    <property type="project" value="UniProtKB-UniPathway"/>
</dbReference>
<evidence type="ECO:0008006" key="8">
    <source>
        <dbReference type="Google" id="ProtNLM"/>
    </source>
</evidence>
<proteinExistence type="predicted"/>
<dbReference type="InterPro" id="IPR013083">
    <property type="entry name" value="Znf_RING/FYVE/PHD"/>
</dbReference>
<dbReference type="Gene3D" id="3.30.40.10">
    <property type="entry name" value="Zinc/RING finger domain, C3HC4 (zinc finger)"/>
    <property type="match status" value="1"/>
</dbReference>
<keyword evidence="3" id="KW-0808">Transferase</keyword>
<protein>
    <recommendedName>
        <fullName evidence="8">SP-RING-type domain-containing protein</fullName>
    </recommendedName>
</protein>
<dbReference type="UniPathway" id="UPA00886"/>
<accession>A0A7S0CYL4</accession>
<reference evidence="7" key="1">
    <citation type="submission" date="2021-01" db="EMBL/GenBank/DDBJ databases">
        <authorList>
            <person name="Corre E."/>
            <person name="Pelletier E."/>
            <person name="Niang G."/>
            <person name="Scheremetjew M."/>
            <person name="Finn R."/>
            <person name="Kale V."/>
            <person name="Holt S."/>
            <person name="Cochrane G."/>
            <person name="Meng A."/>
            <person name="Brown T."/>
            <person name="Cohen L."/>
        </authorList>
    </citation>
    <scope>NUCLEOTIDE SEQUENCE</scope>
    <source>
        <strain evidence="7">CCAC1681</strain>
    </source>
</reference>
<dbReference type="InterPro" id="IPR026846">
    <property type="entry name" value="Nse2(Mms21)"/>
</dbReference>
<feature type="region of interest" description="Disordered" evidence="6">
    <location>
        <begin position="253"/>
        <end position="273"/>
    </location>
</feature>
<evidence type="ECO:0000256" key="4">
    <source>
        <dbReference type="ARBA" id="ARBA00022786"/>
    </source>
</evidence>
<dbReference type="GO" id="GO:0005634">
    <property type="term" value="C:nucleus"/>
    <property type="evidence" value="ECO:0007669"/>
    <property type="project" value="UniProtKB-SubCell"/>
</dbReference>
<dbReference type="GO" id="GO:0030915">
    <property type="term" value="C:Smc5-Smc6 complex"/>
    <property type="evidence" value="ECO:0007669"/>
    <property type="project" value="InterPro"/>
</dbReference>
<evidence type="ECO:0000256" key="1">
    <source>
        <dbReference type="ARBA" id="ARBA00004123"/>
    </source>
</evidence>
<comment type="subcellular location">
    <subcellularLocation>
        <location evidence="1">Nucleus</location>
    </subcellularLocation>
</comment>
<dbReference type="GO" id="GO:0061665">
    <property type="term" value="F:SUMO ligase activity"/>
    <property type="evidence" value="ECO:0007669"/>
    <property type="project" value="TreeGrafter"/>
</dbReference>
<evidence type="ECO:0000313" key="7">
    <source>
        <dbReference type="EMBL" id="CAD8437730.1"/>
    </source>
</evidence>
<organism evidence="7">
    <name type="scientific">Micromonas pusilla</name>
    <name type="common">Picoplanktonic green alga</name>
    <name type="synonym">Chromulina pusilla</name>
    <dbReference type="NCBI Taxonomy" id="38833"/>
    <lineage>
        <taxon>Eukaryota</taxon>
        <taxon>Viridiplantae</taxon>
        <taxon>Chlorophyta</taxon>
        <taxon>Mamiellophyceae</taxon>
        <taxon>Mamiellales</taxon>
        <taxon>Mamiellaceae</taxon>
        <taxon>Micromonas</taxon>
    </lineage>
</organism>
<comment type="pathway">
    <text evidence="2">Protein modification; protein sumoylation.</text>
</comment>
<evidence type="ECO:0000256" key="3">
    <source>
        <dbReference type="ARBA" id="ARBA00022679"/>
    </source>
</evidence>
<keyword evidence="5" id="KW-0539">Nucleus</keyword>
<name>A0A7S0CYL4_MICPS</name>
<feature type="compositionally biased region" description="Acidic residues" evidence="6">
    <location>
        <begin position="261"/>
        <end position="273"/>
    </location>
</feature>
<dbReference type="PANTHER" id="PTHR21330">
    <property type="entry name" value="E3 SUMO-PROTEIN LIGASE NSE2"/>
    <property type="match status" value="1"/>
</dbReference>
<sequence length="273" mass="29371">MDEVPGMTQVLGGERIPLDGASVVKYATTEQGEGPRKCYGDIESSFGGIYEGFIELAGQLARDEGHRKELDQLKQALPKLVAAQSANKARLEAIKSFADAYQCSTEKTDFREALHEPIATALRRPDIGGDPDGAVAKFERAITDARNINEGIDDEDEDLVVTQAGGAGAYQPPNSKCAISGIAVESIEDPVEDEKGYVYEKAAIEQYVRSHTGRGRGDTCACPHAGTSHQISMASLKPAKNFTRWRKVQARVAASRRASEGGDDDDDVVLTSP</sequence>
<dbReference type="PANTHER" id="PTHR21330:SF1">
    <property type="entry name" value="E3 SUMO-PROTEIN LIGASE NSE2"/>
    <property type="match status" value="1"/>
</dbReference>
<dbReference type="EMBL" id="HBEN01005936">
    <property type="protein sequence ID" value="CAD8437730.1"/>
    <property type="molecule type" value="Transcribed_RNA"/>
</dbReference>
<dbReference type="AlphaFoldDB" id="A0A7S0CYL4"/>
<gene>
    <name evidence="7" type="ORF">MSP1401_LOCUS4842</name>
</gene>
<keyword evidence="4" id="KW-0833">Ubl conjugation pathway</keyword>
<evidence type="ECO:0000256" key="2">
    <source>
        <dbReference type="ARBA" id="ARBA00004718"/>
    </source>
</evidence>
<evidence type="ECO:0000256" key="5">
    <source>
        <dbReference type="ARBA" id="ARBA00023242"/>
    </source>
</evidence>
<evidence type="ECO:0000256" key="6">
    <source>
        <dbReference type="SAM" id="MobiDB-lite"/>
    </source>
</evidence>